<dbReference type="AlphaFoldDB" id="A0A081LGC9"/>
<dbReference type="GO" id="GO:0071555">
    <property type="term" value="P:cell wall organization"/>
    <property type="evidence" value="ECO:0007669"/>
    <property type="project" value="InterPro"/>
</dbReference>
<dbReference type="RefSeq" id="WP_034317220.1">
    <property type="nucleotide sequence ID" value="NZ_JBCMYH010000018.1"/>
</dbReference>
<dbReference type="PROSITE" id="PS50109">
    <property type="entry name" value="HIS_KIN"/>
    <property type="match status" value="1"/>
</dbReference>
<proteinExistence type="predicted"/>
<evidence type="ECO:0000256" key="4">
    <source>
        <dbReference type="ARBA" id="ARBA00022679"/>
    </source>
</evidence>
<protein>
    <recommendedName>
        <fullName evidence="2">histidine kinase</fullName>
        <ecNumber evidence="2">2.7.13.3</ecNumber>
    </recommendedName>
</protein>
<keyword evidence="5" id="KW-0547">Nucleotide-binding</keyword>
<evidence type="ECO:0000256" key="8">
    <source>
        <dbReference type="ARBA" id="ARBA00023012"/>
    </source>
</evidence>
<keyword evidence="12" id="KW-1185">Reference proteome</keyword>
<dbReference type="PRINTS" id="PR00344">
    <property type="entry name" value="BCTRLSENSOR"/>
</dbReference>
<dbReference type="SUPFAM" id="SSF47384">
    <property type="entry name" value="Homodimeric domain of signal transducing histidine kinase"/>
    <property type="match status" value="1"/>
</dbReference>
<keyword evidence="9" id="KW-1133">Transmembrane helix</keyword>
<evidence type="ECO:0000256" key="1">
    <source>
        <dbReference type="ARBA" id="ARBA00000085"/>
    </source>
</evidence>
<evidence type="ECO:0000256" key="5">
    <source>
        <dbReference type="ARBA" id="ARBA00022741"/>
    </source>
</evidence>
<feature type="transmembrane region" description="Helical" evidence="9">
    <location>
        <begin position="70"/>
        <end position="90"/>
    </location>
</feature>
<keyword evidence="7" id="KW-0067">ATP-binding</keyword>
<feature type="transmembrane region" description="Helical" evidence="9">
    <location>
        <begin position="169"/>
        <end position="190"/>
    </location>
</feature>
<feature type="transmembrane region" description="Helical" evidence="9">
    <location>
        <begin position="39"/>
        <end position="58"/>
    </location>
</feature>
<dbReference type="CDD" id="cd00082">
    <property type="entry name" value="HisKA"/>
    <property type="match status" value="1"/>
</dbReference>
<dbReference type="Gene3D" id="1.10.287.130">
    <property type="match status" value="1"/>
</dbReference>
<reference evidence="11 12" key="1">
    <citation type="submission" date="2012-09" db="EMBL/GenBank/DDBJ databases">
        <title>Genome Sequence of Bacillus sp. DW5-4.</title>
        <authorList>
            <person name="Lai Q."/>
            <person name="Liu Y."/>
            <person name="Shao Z."/>
        </authorList>
    </citation>
    <scope>NUCLEOTIDE SEQUENCE [LARGE SCALE GENOMIC DNA]</scope>
    <source>
        <strain evidence="11 12">DW5-4</strain>
    </source>
</reference>
<dbReference type="eggNOG" id="COG2205">
    <property type="taxonomic scope" value="Bacteria"/>
</dbReference>
<dbReference type="Pfam" id="PF02518">
    <property type="entry name" value="HATPase_c"/>
    <property type="match status" value="1"/>
</dbReference>
<keyword evidence="9" id="KW-0472">Membrane</keyword>
<dbReference type="Gene3D" id="3.30.565.10">
    <property type="entry name" value="Histidine kinase-like ATPase, C-terminal domain"/>
    <property type="match status" value="1"/>
</dbReference>
<evidence type="ECO:0000256" key="6">
    <source>
        <dbReference type="ARBA" id="ARBA00022777"/>
    </source>
</evidence>
<dbReference type="SMART" id="SM00387">
    <property type="entry name" value="HATPase_c"/>
    <property type="match status" value="1"/>
</dbReference>
<feature type="transmembrane region" description="Helical" evidence="9">
    <location>
        <begin position="133"/>
        <end position="157"/>
    </location>
</feature>
<dbReference type="CDD" id="cd00075">
    <property type="entry name" value="HATPase"/>
    <property type="match status" value="1"/>
</dbReference>
<feature type="transmembrane region" description="Helical" evidence="9">
    <location>
        <begin position="7"/>
        <end position="27"/>
    </location>
</feature>
<evidence type="ECO:0000313" key="12">
    <source>
        <dbReference type="Proteomes" id="UP000028091"/>
    </source>
</evidence>
<dbReference type="PANTHER" id="PTHR43065:SF53">
    <property type="entry name" value="SPORULATION KINASE B"/>
    <property type="match status" value="1"/>
</dbReference>
<dbReference type="SUPFAM" id="SSF55874">
    <property type="entry name" value="ATPase domain of HSP90 chaperone/DNA topoisomerase II/histidine kinase"/>
    <property type="match status" value="1"/>
</dbReference>
<dbReference type="SMART" id="SM00388">
    <property type="entry name" value="HisKA"/>
    <property type="match status" value="1"/>
</dbReference>
<dbReference type="InterPro" id="IPR004358">
    <property type="entry name" value="Sig_transdc_His_kin-like_C"/>
</dbReference>
<keyword evidence="6 11" id="KW-0418">Kinase</keyword>
<dbReference type="InterPro" id="IPR003661">
    <property type="entry name" value="HisK_dim/P_dom"/>
</dbReference>
<dbReference type="GO" id="GO:0005886">
    <property type="term" value="C:plasma membrane"/>
    <property type="evidence" value="ECO:0007669"/>
    <property type="project" value="UniProtKB-SubCell"/>
</dbReference>
<dbReference type="PANTHER" id="PTHR43065">
    <property type="entry name" value="SENSOR HISTIDINE KINASE"/>
    <property type="match status" value="1"/>
</dbReference>
<gene>
    <name evidence="11" type="ORF">BA70_01560</name>
</gene>
<name>A0A081LGC9_9BACI</name>
<dbReference type="EC" id="2.7.13.3" evidence="2"/>
<dbReference type="GO" id="GO:0000155">
    <property type="term" value="F:phosphorelay sensor kinase activity"/>
    <property type="evidence" value="ECO:0007669"/>
    <property type="project" value="InterPro"/>
</dbReference>
<keyword evidence="8" id="KW-0902">Two-component regulatory system</keyword>
<evidence type="ECO:0000256" key="3">
    <source>
        <dbReference type="ARBA" id="ARBA00022553"/>
    </source>
</evidence>
<keyword evidence="9" id="KW-0812">Transmembrane</keyword>
<evidence type="ECO:0000259" key="10">
    <source>
        <dbReference type="PROSITE" id="PS50109"/>
    </source>
</evidence>
<keyword evidence="3" id="KW-0597">Phosphoprotein</keyword>
<evidence type="ECO:0000256" key="7">
    <source>
        <dbReference type="ARBA" id="ARBA00022840"/>
    </source>
</evidence>
<dbReference type="InterPro" id="IPR036097">
    <property type="entry name" value="HisK_dim/P_sf"/>
</dbReference>
<dbReference type="InterPro" id="IPR036890">
    <property type="entry name" value="HATPase_C_sf"/>
</dbReference>
<comment type="catalytic activity">
    <reaction evidence="1">
        <text>ATP + protein L-histidine = ADP + protein N-phospho-L-histidine.</text>
        <dbReference type="EC" id="2.7.13.3"/>
    </reaction>
</comment>
<dbReference type="InterPro" id="IPR005467">
    <property type="entry name" value="His_kinase_dom"/>
</dbReference>
<dbReference type="EMBL" id="JOTP01000001">
    <property type="protein sequence ID" value="KEP28305.1"/>
    <property type="molecule type" value="Genomic_DNA"/>
</dbReference>
<dbReference type="GO" id="GO:0005524">
    <property type="term" value="F:ATP binding"/>
    <property type="evidence" value="ECO:0007669"/>
    <property type="project" value="UniProtKB-KW"/>
</dbReference>
<feature type="domain" description="Histidine kinase" evidence="10">
    <location>
        <begin position="218"/>
        <end position="427"/>
    </location>
</feature>
<dbReference type="OrthoDB" id="9815750at2"/>
<feature type="transmembrane region" description="Helical" evidence="9">
    <location>
        <begin position="96"/>
        <end position="121"/>
    </location>
</feature>
<comment type="caution">
    <text evidence="11">The sequence shown here is derived from an EMBL/GenBank/DDBJ whole genome shotgun (WGS) entry which is preliminary data.</text>
</comment>
<accession>A0A081LGC9</accession>
<dbReference type="Pfam" id="PF00512">
    <property type="entry name" value="HisKA"/>
    <property type="match status" value="1"/>
</dbReference>
<sequence>MEMFKDFLLHVSFILFPIFLYHALWLSRTPAHFPKRNKLLITIFASISSALCIIYPVGSILDLQTGLQSIPLVLAILYGGYTAGIVAILFSSIVKFVMYGSFLWVGLIVVPIYFFIPFLFYRKWRQYPKLKKLISGVLIGLSKGMFIYIGLFAVSLMEYSPAFIMQQKFLELFFSTLYYIFFLVLSIYSIEFVKENAQMRTQLVQSEKLTIVSELAASVAHEVRNPLTVVRGFIQLLFSSDNAKEPSTNKDYKNLVLSELDRAQDIITSYLDIAKQNYYQIESLNLSKLLEECASLMTSYANFKSVTIHQSIEPDLYIQGDETKIKQVMINLIKNAIEAAPDHEGKVELFASKENHKICLYFIDNGVGMTESQMKKLGEPYYTLKNKGTGLGLTVTFSIIENHHGTIRFKSSLQSGTTVTVKFPEDTRRK</sequence>
<dbReference type="InterPro" id="IPR003594">
    <property type="entry name" value="HATPase_dom"/>
</dbReference>
<keyword evidence="4" id="KW-0808">Transferase</keyword>
<evidence type="ECO:0000256" key="9">
    <source>
        <dbReference type="SAM" id="Phobius"/>
    </source>
</evidence>
<evidence type="ECO:0000313" key="11">
    <source>
        <dbReference type="EMBL" id="KEP28305.1"/>
    </source>
</evidence>
<evidence type="ECO:0000256" key="2">
    <source>
        <dbReference type="ARBA" id="ARBA00012438"/>
    </source>
</evidence>
<dbReference type="Proteomes" id="UP000028091">
    <property type="component" value="Unassembled WGS sequence"/>
</dbReference>
<organism evidence="11 12">
    <name type="scientific">Bacillus zhangzhouensis</name>
    <dbReference type="NCBI Taxonomy" id="1178540"/>
    <lineage>
        <taxon>Bacteria</taxon>
        <taxon>Bacillati</taxon>
        <taxon>Bacillota</taxon>
        <taxon>Bacilli</taxon>
        <taxon>Bacillales</taxon>
        <taxon>Bacillaceae</taxon>
        <taxon>Bacillus</taxon>
    </lineage>
</organism>